<organism evidence="4 5">
    <name type="scientific">Congregibacter variabilis</name>
    <dbReference type="NCBI Taxonomy" id="3081200"/>
    <lineage>
        <taxon>Bacteria</taxon>
        <taxon>Pseudomonadati</taxon>
        <taxon>Pseudomonadota</taxon>
        <taxon>Gammaproteobacteria</taxon>
        <taxon>Cellvibrionales</taxon>
        <taxon>Halieaceae</taxon>
        <taxon>Congregibacter</taxon>
    </lineage>
</organism>
<reference evidence="4 5" key="1">
    <citation type="submission" date="2023-10" db="EMBL/GenBank/DDBJ databases">
        <title>Two novel species belonging to the OM43/NOR5 clade.</title>
        <authorList>
            <person name="Park M."/>
        </authorList>
    </citation>
    <scope>NUCLEOTIDE SEQUENCE [LARGE SCALE GENOMIC DNA]</scope>
    <source>
        <strain evidence="4 5">IMCC43200</strain>
    </source>
</reference>
<dbReference type="EMBL" id="CP136864">
    <property type="protein sequence ID" value="WOJ92097.1"/>
    <property type="molecule type" value="Genomic_DNA"/>
</dbReference>
<dbReference type="Proteomes" id="UP001626537">
    <property type="component" value="Chromosome"/>
</dbReference>
<sequence length="152" mass="17146">MNRNSLVLIALLISLALNLLIAGFIVGKHRGSGGERPPMAWAVEQLSPETQRRIRGQMRDQLSEVRPLREDMRKAQAAVRKAVASEDYDPQVLALALEKSREVSERYQALIHKNLVEVSADLPREQRIALARAALQRGQHTKMPPRSPQNER</sequence>
<keyword evidence="5" id="KW-1185">Reference proteome</keyword>
<evidence type="ECO:0000256" key="1">
    <source>
        <dbReference type="ARBA" id="ARBA00044945"/>
    </source>
</evidence>
<accession>A0ABZ0HXX5</accession>
<gene>
    <name evidence="4" type="ORF">R0135_09890</name>
</gene>
<comment type="similarity">
    <text evidence="1">Belongs to the ZraP family.</text>
</comment>
<dbReference type="RefSeq" id="WP_407346673.1">
    <property type="nucleotide sequence ID" value="NZ_CP136864.1"/>
</dbReference>
<proteinExistence type="inferred from homology"/>
<protein>
    <recommendedName>
        <fullName evidence="2">Signaling pathway modulator ZraP</fullName>
    </recommendedName>
    <alternativeName>
        <fullName evidence="3">Zinc resistance-associated protein</fullName>
    </alternativeName>
</protein>
<dbReference type="Pfam" id="PF13801">
    <property type="entry name" value="Metal_resist"/>
    <property type="match status" value="1"/>
</dbReference>
<evidence type="ECO:0000256" key="3">
    <source>
        <dbReference type="ARBA" id="ARBA00045001"/>
    </source>
</evidence>
<evidence type="ECO:0000256" key="2">
    <source>
        <dbReference type="ARBA" id="ARBA00044983"/>
    </source>
</evidence>
<name>A0ABZ0HXX5_9GAMM</name>
<evidence type="ECO:0000313" key="5">
    <source>
        <dbReference type="Proteomes" id="UP001626537"/>
    </source>
</evidence>
<evidence type="ECO:0000313" key="4">
    <source>
        <dbReference type="EMBL" id="WOJ92097.1"/>
    </source>
</evidence>
<dbReference type="InterPro" id="IPR025961">
    <property type="entry name" value="Metal_resist"/>
</dbReference>